<keyword evidence="5" id="KW-1185">Reference proteome</keyword>
<dbReference type="GO" id="GO:0003697">
    <property type="term" value="F:single-stranded DNA binding"/>
    <property type="evidence" value="ECO:0007669"/>
    <property type="project" value="TreeGrafter"/>
</dbReference>
<sequence>MEVRSAEPLLATALVDNEELGAIFDSVVSGTAVPTEKVNPLKTGSGSVDGVLGGGLEGGGVVGVWGEGGSGAGEMCISLMADSLLRDAGAMAAVVDTTGNFDVLTLYAFVLARLQDDAALFGSLLESVGIQASSVEDVAAKVLDRVKIMRAFDLVGVMEAVGEVRDELEGILPREGEPPKPGGSHQDLPSEKDLNETSQEEILLEEPSREENVERPKEMPKRTFVADSDEEDELLFDDEPVLPMSTALPPPNAPPAVEDELLFFDGADERIPVSSPPWDSPSQSDPETPINVLSNATLSSKPSFLLIDNLAHVVTPLLRKDYIQAQNLTSSFLLTLSHLTRTHALHILILNPAAPPRPQSTKASENPNKERRQQPPPPPSIFSSNHDVPALMGMLVPSMDVGLLVGRTPRGKNDARAVYVDGEMVKRVRPGVKMVSVVEVVSDRWGGRVGEWGTFVCGERGVRDL</sequence>
<dbReference type="Proteomes" id="UP000800036">
    <property type="component" value="Unassembled WGS sequence"/>
</dbReference>
<dbReference type="GO" id="GO:0007131">
    <property type="term" value="P:reciprocal meiotic recombination"/>
    <property type="evidence" value="ECO:0007669"/>
    <property type="project" value="TreeGrafter"/>
</dbReference>
<protein>
    <submittedName>
        <fullName evidence="4">Uncharacterized protein</fullName>
    </submittedName>
</protein>
<dbReference type="EMBL" id="ML976690">
    <property type="protein sequence ID" value="KAF1971914.1"/>
    <property type="molecule type" value="Genomic_DNA"/>
</dbReference>
<dbReference type="GO" id="GO:0042148">
    <property type="term" value="P:DNA strand invasion"/>
    <property type="evidence" value="ECO:0007669"/>
    <property type="project" value="TreeGrafter"/>
</dbReference>
<dbReference type="SUPFAM" id="SSF52540">
    <property type="entry name" value="P-loop containing nucleoside triphosphate hydrolases"/>
    <property type="match status" value="1"/>
</dbReference>
<dbReference type="OrthoDB" id="336321at2759"/>
<dbReference type="InterPro" id="IPR051988">
    <property type="entry name" value="HRR_RAD51_Paralog"/>
</dbReference>
<dbReference type="PANTHER" id="PTHR46457">
    <property type="entry name" value="DNA REPAIR PROTEIN RAD51 HOMOLOG 4"/>
    <property type="match status" value="1"/>
</dbReference>
<proteinExistence type="predicted"/>
<evidence type="ECO:0000256" key="2">
    <source>
        <dbReference type="ARBA" id="ARBA00023242"/>
    </source>
</evidence>
<dbReference type="PANTHER" id="PTHR46457:SF1">
    <property type="entry name" value="DNA REPAIR PROTEIN RAD51 HOMOLOG 4"/>
    <property type="match status" value="1"/>
</dbReference>
<dbReference type="GO" id="GO:0008094">
    <property type="term" value="F:ATP-dependent activity, acting on DNA"/>
    <property type="evidence" value="ECO:0007669"/>
    <property type="project" value="TreeGrafter"/>
</dbReference>
<gene>
    <name evidence="4" type="ORF">BU23DRAFT_581160</name>
</gene>
<dbReference type="InterPro" id="IPR027417">
    <property type="entry name" value="P-loop_NTPase"/>
</dbReference>
<evidence type="ECO:0000313" key="5">
    <source>
        <dbReference type="Proteomes" id="UP000800036"/>
    </source>
</evidence>
<dbReference type="GO" id="GO:0033063">
    <property type="term" value="C:Rad51B-Rad51C-Rad51D-XRCC2 complex"/>
    <property type="evidence" value="ECO:0007669"/>
    <property type="project" value="TreeGrafter"/>
</dbReference>
<evidence type="ECO:0000256" key="1">
    <source>
        <dbReference type="ARBA" id="ARBA00004123"/>
    </source>
</evidence>
<feature type="region of interest" description="Disordered" evidence="3">
    <location>
        <begin position="172"/>
        <end position="231"/>
    </location>
</feature>
<dbReference type="GO" id="GO:0000724">
    <property type="term" value="P:double-strand break repair via homologous recombination"/>
    <property type="evidence" value="ECO:0007669"/>
    <property type="project" value="TreeGrafter"/>
</dbReference>
<dbReference type="Gene3D" id="3.40.50.300">
    <property type="entry name" value="P-loop containing nucleotide triphosphate hydrolases"/>
    <property type="match status" value="1"/>
</dbReference>
<comment type="subcellular location">
    <subcellularLocation>
        <location evidence="1">Nucleus</location>
    </subcellularLocation>
</comment>
<evidence type="ECO:0000256" key="3">
    <source>
        <dbReference type="SAM" id="MobiDB-lite"/>
    </source>
</evidence>
<accession>A0A6A5V4E8</accession>
<dbReference type="GO" id="GO:0005657">
    <property type="term" value="C:replication fork"/>
    <property type="evidence" value="ECO:0007669"/>
    <property type="project" value="TreeGrafter"/>
</dbReference>
<feature type="compositionally biased region" description="Basic and acidic residues" evidence="3">
    <location>
        <begin position="206"/>
        <end position="221"/>
    </location>
</feature>
<feature type="region of interest" description="Disordered" evidence="3">
    <location>
        <begin position="351"/>
        <end position="384"/>
    </location>
</feature>
<dbReference type="AlphaFoldDB" id="A0A6A5V4E8"/>
<keyword evidence="2" id="KW-0539">Nucleus</keyword>
<reference evidence="4" key="1">
    <citation type="journal article" date="2020" name="Stud. Mycol.">
        <title>101 Dothideomycetes genomes: a test case for predicting lifestyles and emergence of pathogens.</title>
        <authorList>
            <person name="Haridas S."/>
            <person name="Albert R."/>
            <person name="Binder M."/>
            <person name="Bloem J."/>
            <person name="Labutti K."/>
            <person name="Salamov A."/>
            <person name="Andreopoulos B."/>
            <person name="Baker S."/>
            <person name="Barry K."/>
            <person name="Bills G."/>
            <person name="Bluhm B."/>
            <person name="Cannon C."/>
            <person name="Castanera R."/>
            <person name="Culley D."/>
            <person name="Daum C."/>
            <person name="Ezra D."/>
            <person name="Gonzalez J."/>
            <person name="Henrissat B."/>
            <person name="Kuo A."/>
            <person name="Liang C."/>
            <person name="Lipzen A."/>
            <person name="Lutzoni F."/>
            <person name="Magnuson J."/>
            <person name="Mondo S."/>
            <person name="Nolan M."/>
            <person name="Ohm R."/>
            <person name="Pangilinan J."/>
            <person name="Park H.-J."/>
            <person name="Ramirez L."/>
            <person name="Alfaro M."/>
            <person name="Sun H."/>
            <person name="Tritt A."/>
            <person name="Yoshinaga Y."/>
            <person name="Zwiers L.-H."/>
            <person name="Turgeon B."/>
            <person name="Goodwin S."/>
            <person name="Spatafora J."/>
            <person name="Crous P."/>
            <person name="Grigoriev I."/>
        </authorList>
    </citation>
    <scope>NUCLEOTIDE SEQUENCE</scope>
    <source>
        <strain evidence="4">CBS 107.79</strain>
    </source>
</reference>
<dbReference type="GO" id="GO:0000723">
    <property type="term" value="P:telomere maintenance"/>
    <property type="evidence" value="ECO:0007669"/>
    <property type="project" value="TreeGrafter"/>
</dbReference>
<evidence type="ECO:0000313" key="4">
    <source>
        <dbReference type="EMBL" id="KAF1971914.1"/>
    </source>
</evidence>
<name>A0A6A5V4E8_9PLEO</name>
<organism evidence="4 5">
    <name type="scientific">Bimuria novae-zelandiae CBS 107.79</name>
    <dbReference type="NCBI Taxonomy" id="1447943"/>
    <lineage>
        <taxon>Eukaryota</taxon>
        <taxon>Fungi</taxon>
        <taxon>Dikarya</taxon>
        <taxon>Ascomycota</taxon>
        <taxon>Pezizomycotina</taxon>
        <taxon>Dothideomycetes</taxon>
        <taxon>Pleosporomycetidae</taxon>
        <taxon>Pleosporales</taxon>
        <taxon>Massarineae</taxon>
        <taxon>Didymosphaeriaceae</taxon>
        <taxon>Bimuria</taxon>
    </lineage>
</organism>
<dbReference type="GO" id="GO:0005815">
    <property type="term" value="C:microtubule organizing center"/>
    <property type="evidence" value="ECO:0007669"/>
    <property type="project" value="TreeGrafter"/>
</dbReference>
<dbReference type="GO" id="GO:0000400">
    <property type="term" value="F:four-way junction DNA binding"/>
    <property type="evidence" value="ECO:0007669"/>
    <property type="project" value="TreeGrafter"/>
</dbReference>